<protein>
    <recommendedName>
        <fullName evidence="1">Chorismatase FkbO/Hyg5-like N-terminal domain-containing protein</fullName>
    </recommendedName>
</protein>
<reference evidence="2 3" key="1">
    <citation type="submission" date="2018-08" db="EMBL/GenBank/DDBJ databases">
        <title>Pallidiluteibacterium maritimus gen. nov., sp. nov., isolated from coastal sediment.</title>
        <authorList>
            <person name="Zhou L.Y."/>
        </authorList>
    </citation>
    <scope>NUCLEOTIDE SEQUENCE [LARGE SCALE GENOMIC DNA]</scope>
    <source>
        <strain evidence="2 3">XSD2</strain>
    </source>
</reference>
<sequence length="376" mass="42427">MYFLDGDRIYIKPERACSTLEEQVESCCMKLLKINSGKRIFKLNFFVDTESDEAYAALRGQVKKRVAGLFPENILLSFIAQPPLTCKIIVEAFYYDPAVWHMQSVSEGENGTAIFRNQNARIVVGNVRSNQNISCRGNSENAFETLSDVLEKAGFSLENIVRQWNYLENILGFDEKEQRYQAFNDVRSQYYGSVFENNGYPAATGIGMNRGGVIIEFVAVKGDGVITSPVDNPEQISAHSYSEKVLVGEECLAKTTPKFERARYFSYSGKKQIFISGTASITGENTVGVGDPVLQTEVTIQNIQRLYSGEVLQKLADEKLEPKYGHARVYVKNRKDFHAIRRTFKKHFGNLPVVYIIADICRDNLLVEIEGKVILE</sequence>
<organism evidence="2 3">
    <name type="scientific">Maribellus luteus</name>
    <dbReference type="NCBI Taxonomy" id="2305463"/>
    <lineage>
        <taxon>Bacteria</taxon>
        <taxon>Pseudomonadati</taxon>
        <taxon>Bacteroidota</taxon>
        <taxon>Bacteroidia</taxon>
        <taxon>Marinilabiliales</taxon>
        <taxon>Prolixibacteraceae</taxon>
        <taxon>Maribellus</taxon>
    </lineage>
</organism>
<dbReference type="Proteomes" id="UP000265926">
    <property type="component" value="Unassembled WGS sequence"/>
</dbReference>
<dbReference type="AlphaFoldDB" id="A0A399T8F4"/>
<comment type="caution">
    <text evidence="2">The sequence shown here is derived from an EMBL/GenBank/DDBJ whole genome shotgun (WGS) entry which is preliminary data.</text>
</comment>
<evidence type="ECO:0000313" key="2">
    <source>
        <dbReference type="EMBL" id="RIJ50441.1"/>
    </source>
</evidence>
<dbReference type="Gene3D" id="3.30.1330.40">
    <property type="entry name" value="RutC-like"/>
    <property type="match status" value="2"/>
</dbReference>
<dbReference type="SUPFAM" id="SSF55298">
    <property type="entry name" value="YjgF-like"/>
    <property type="match status" value="2"/>
</dbReference>
<name>A0A399T8F4_9BACT</name>
<dbReference type="PANTHER" id="PTHR11803">
    <property type="entry name" value="2-IMINOBUTANOATE/2-IMINOPROPANOATE DEAMINASE RIDA"/>
    <property type="match status" value="1"/>
</dbReference>
<proteinExistence type="predicted"/>
<dbReference type="Pfam" id="PF21168">
    <property type="entry name" value="FkbO_Hyg5-like_N"/>
    <property type="match status" value="1"/>
</dbReference>
<keyword evidence="3" id="KW-1185">Reference proteome</keyword>
<dbReference type="GO" id="GO:0019239">
    <property type="term" value="F:deaminase activity"/>
    <property type="evidence" value="ECO:0007669"/>
    <property type="project" value="TreeGrafter"/>
</dbReference>
<gene>
    <name evidence="2" type="ORF">D1614_00420</name>
</gene>
<dbReference type="PANTHER" id="PTHR11803:SF59">
    <property type="entry name" value="ENDORIBONUCLEASE"/>
    <property type="match status" value="1"/>
</dbReference>
<accession>A0A399T8F4</accession>
<dbReference type="InterPro" id="IPR006175">
    <property type="entry name" value="YjgF/YER057c/UK114"/>
</dbReference>
<dbReference type="InterPro" id="IPR035959">
    <property type="entry name" value="RutC-like_sf"/>
</dbReference>
<dbReference type="GO" id="GO:0005829">
    <property type="term" value="C:cytosol"/>
    <property type="evidence" value="ECO:0007669"/>
    <property type="project" value="TreeGrafter"/>
</dbReference>
<feature type="domain" description="Chorismatase FkbO/Hyg5-like N-terminal" evidence="1">
    <location>
        <begin position="99"/>
        <end position="219"/>
    </location>
</feature>
<dbReference type="EMBL" id="QWGR01000001">
    <property type="protein sequence ID" value="RIJ50441.1"/>
    <property type="molecule type" value="Genomic_DNA"/>
</dbReference>
<evidence type="ECO:0000313" key="3">
    <source>
        <dbReference type="Proteomes" id="UP000265926"/>
    </source>
</evidence>
<evidence type="ECO:0000259" key="1">
    <source>
        <dbReference type="Pfam" id="PF21168"/>
    </source>
</evidence>
<dbReference type="InterPro" id="IPR049368">
    <property type="entry name" value="FkbO_Hyg5-like_N"/>
</dbReference>